<keyword evidence="2" id="KW-1185">Reference proteome</keyword>
<protein>
    <submittedName>
        <fullName evidence="1">Uncharacterized protein</fullName>
    </submittedName>
</protein>
<dbReference type="EMBL" id="FNXT01001138">
    <property type="protein sequence ID" value="SZX72468.1"/>
    <property type="molecule type" value="Genomic_DNA"/>
</dbReference>
<reference evidence="1 2" key="1">
    <citation type="submission" date="2016-10" db="EMBL/GenBank/DDBJ databases">
        <authorList>
            <person name="Cai Z."/>
        </authorList>
    </citation>
    <scope>NUCLEOTIDE SEQUENCE [LARGE SCALE GENOMIC DNA]</scope>
</reference>
<organism evidence="1 2">
    <name type="scientific">Tetradesmus obliquus</name>
    <name type="common">Green alga</name>
    <name type="synonym">Acutodesmus obliquus</name>
    <dbReference type="NCBI Taxonomy" id="3088"/>
    <lineage>
        <taxon>Eukaryota</taxon>
        <taxon>Viridiplantae</taxon>
        <taxon>Chlorophyta</taxon>
        <taxon>core chlorophytes</taxon>
        <taxon>Chlorophyceae</taxon>
        <taxon>CS clade</taxon>
        <taxon>Sphaeropleales</taxon>
        <taxon>Scenedesmaceae</taxon>
        <taxon>Tetradesmus</taxon>
    </lineage>
</organism>
<evidence type="ECO:0000313" key="2">
    <source>
        <dbReference type="Proteomes" id="UP000256970"/>
    </source>
</evidence>
<dbReference type="AlphaFoldDB" id="A0A383W486"/>
<evidence type="ECO:0000313" key="1">
    <source>
        <dbReference type="EMBL" id="SZX72468.1"/>
    </source>
</evidence>
<dbReference type="Proteomes" id="UP000256970">
    <property type="component" value="Unassembled WGS sequence"/>
</dbReference>
<sequence>MADDVEEVPDQICLAAMLDVPTLLAVLGPQGLVCLAASSKSMQQRVEASVACSGSLVLLESAVATARNSSRVGKDTWEAGLLLAMLLHRAPVNSLPLTPYQIRATEMRNSSRAGRDMQAVGCLGSLLLCKAPAIVEDVASLVLNLPAVPHAVAEQLVAAGVRISYAQLLAAADSMVAGVEVWVQAQQQLGVESDIPAAAVAACCGDNKNCHFKLAFRSGVGAEILQLVPKSHL</sequence>
<gene>
    <name evidence="1" type="ORF">BQ4739_LOCUS12643</name>
</gene>
<name>A0A383W486_TETOB</name>
<proteinExistence type="predicted"/>
<accession>A0A383W486</accession>